<organism evidence="1 2">
    <name type="scientific">Leifsonella bigeumensis</name>
    <dbReference type="NCBI Taxonomy" id="433643"/>
    <lineage>
        <taxon>Bacteria</taxon>
        <taxon>Bacillati</taxon>
        <taxon>Actinomycetota</taxon>
        <taxon>Actinomycetes</taxon>
        <taxon>Micrococcales</taxon>
        <taxon>Microbacteriaceae</taxon>
        <taxon>Leifsonella</taxon>
    </lineage>
</organism>
<sequence>MTTTQPAANSPDALDTLGDAADVRRLMESAQRLGFEIKEEDTVKWMASIAQQSDSGDLVVDTASGAFGHRVAMLDFSPRDLERFRRFGKIVEVTGPSPDVESALAISGSAAQSKIQSFPGDCDYFQRLNIKAPTREAACATMAELLREKVLTTRQGATYQFLEAKLGSYPFDGTHAGKSVSKGSPISWDFDEIEARELRVEGPQGETVLRWEEVALDPGWCKLDWVVVDSERRQLSNASNVIDVTWEAPDGEIVSLDGYLDAFFQEVYLDAEDVPMFAKVAKFVSDDALDDYVDRLEQEVRKYLTHHLNYGKAAKRMYNVFRLSGKHLEAAYVRELFDEPTTILYQVWSLISTLDNATQPGSSIPIADVQSQADALVLDVIRALEGDEETEVVKALLQLRQSLEHQNAGAGRIAEVEAAQARVINVVNTFFHDKLMGMPTINAYIEGIQRAEA</sequence>
<keyword evidence="2" id="KW-1185">Reference proteome</keyword>
<evidence type="ECO:0000313" key="1">
    <source>
        <dbReference type="EMBL" id="GAA3740092.1"/>
    </source>
</evidence>
<dbReference type="EMBL" id="BAABAE010000003">
    <property type="protein sequence ID" value="GAA3740092.1"/>
    <property type="molecule type" value="Genomic_DNA"/>
</dbReference>
<name>A0ABP7FND3_9MICO</name>
<reference evidence="2" key="1">
    <citation type="journal article" date="2019" name="Int. J. Syst. Evol. Microbiol.">
        <title>The Global Catalogue of Microorganisms (GCM) 10K type strain sequencing project: providing services to taxonomists for standard genome sequencing and annotation.</title>
        <authorList>
            <consortium name="The Broad Institute Genomics Platform"/>
            <consortium name="The Broad Institute Genome Sequencing Center for Infectious Disease"/>
            <person name="Wu L."/>
            <person name="Ma J."/>
        </authorList>
    </citation>
    <scope>NUCLEOTIDE SEQUENCE [LARGE SCALE GENOMIC DNA]</scope>
    <source>
        <strain evidence="2">JCM 16949</strain>
    </source>
</reference>
<gene>
    <name evidence="1" type="ORF">GCM10022239_14660</name>
</gene>
<protein>
    <submittedName>
        <fullName evidence="1">Uncharacterized protein</fullName>
    </submittedName>
</protein>
<dbReference type="Proteomes" id="UP001501004">
    <property type="component" value="Unassembled WGS sequence"/>
</dbReference>
<evidence type="ECO:0000313" key="2">
    <source>
        <dbReference type="Proteomes" id="UP001501004"/>
    </source>
</evidence>
<comment type="caution">
    <text evidence="1">The sequence shown here is derived from an EMBL/GenBank/DDBJ whole genome shotgun (WGS) entry which is preliminary data.</text>
</comment>
<proteinExistence type="predicted"/>
<dbReference type="RefSeq" id="WP_344755249.1">
    <property type="nucleotide sequence ID" value="NZ_BAABAE010000003.1"/>
</dbReference>
<accession>A0ABP7FND3</accession>